<evidence type="ECO:0000256" key="3">
    <source>
        <dbReference type="ARBA" id="ARBA00022989"/>
    </source>
</evidence>
<evidence type="ECO:0008006" key="7">
    <source>
        <dbReference type="Google" id="ProtNLM"/>
    </source>
</evidence>
<reference evidence="6" key="1">
    <citation type="submission" date="2021-01" db="EMBL/GenBank/DDBJ databases">
        <authorList>
            <person name="Corre E."/>
            <person name="Pelletier E."/>
            <person name="Niang G."/>
            <person name="Scheremetjew M."/>
            <person name="Finn R."/>
            <person name="Kale V."/>
            <person name="Holt S."/>
            <person name="Cochrane G."/>
            <person name="Meng A."/>
            <person name="Brown T."/>
            <person name="Cohen L."/>
        </authorList>
    </citation>
    <scope>NUCLEOTIDE SEQUENCE</scope>
    <source>
        <strain evidence="6">MM31A-1</strain>
    </source>
</reference>
<feature type="transmembrane region" description="Helical" evidence="5">
    <location>
        <begin position="141"/>
        <end position="162"/>
    </location>
</feature>
<dbReference type="InterPro" id="IPR007271">
    <property type="entry name" value="Nuc_sug_transpt"/>
</dbReference>
<dbReference type="AlphaFoldDB" id="A0A7S3PTY5"/>
<dbReference type="GO" id="GO:0000139">
    <property type="term" value="C:Golgi membrane"/>
    <property type="evidence" value="ECO:0007669"/>
    <property type="project" value="InterPro"/>
</dbReference>
<sequence>MILAPQRNSKMRPLIFSGIAPLKSQSNDAMILKRKMFADAIQSTSRTIGPMAIVGGTATIYTAALSHSSSTLTPVSVLYLLLLALNYSIMPRISKKYIPPKVNKKSVALVEEVVKLSMGIGGFLLTDNLESLKHWTINSSLLAAGLPSTLYAIQGVLTYKAYQNLDSVTFNGLTQMKTFSAALCCYLVLGKVQSRMQMLALALLSISTVVFQGGASISSFRRVVRNFRHIISNQSDKPKLSHENSVESPQKEKANVDMRRVFFMGITPCLAATFLSGLAGAFSQRSLQLVVGSMERSAYWYSAEISFFSAVVLLFSMAFDRLRAPAVSSTDTGSGGAVESSSGGSDFFKHWTWQTLIPIFVKACCGILTALVHKHSGSVMKGFSLVLGLVFSALLQTALDKEDLTSSQFVGTALVLLSSWLHFTSPP</sequence>
<gene>
    <name evidence="6" type="ORF">CDEB00056_LOCUS62</name>
</gene>
<keyword evidence="4 5" id="KW-0472">Membrane</keyword>
<protein>
    <recommendedName>
        <fullName evidence="7">Sugar phosphate transporter domain-containing protein</fullName>
    </recommendedName>
</protein>
<proteinExistence type="predicted"/>
<evidence type="ECO:0000256" key="5">
    <source>
        <dbReference type="SAM" id="Phobius"/>
    </source>
</evidence>
<feature type="transmembrane region" description="Helical" evidence="5">
    <location>
        <begin position="261"/>
        <end position="282"/>
    </location>
</feature>
<dbReference type="Pfam" id="PF04142">
    <property type="entry name" value="Nuc_sug_transp"/>
    <property type="match status" value="1"/>
</dbReference>
<evidence type="ECO:0000256" key="1">
    <source>
        <dbReference type="ARBA" id="ARBA00004141"/>
    </source>
</evidence>
<feature type="transmembrane region" description="Helical" evidence="5">
    <location>
        <begin position="201"/>
        <end position="220"/>
    </location>
</feature>
<evidence type="ECO:0000256" key="2">
    <source>
        <dbReference type="ARBA" id="ARBA00022692"/>
    </source>
</evidence>
<dbReference type="GO" id="GO:0015165">
    <property type="term" value="F:pyrimidine nucleotide-sugar transmembrane transporter activity"/>
    <property type="evidence" value="ECO:0007669"/>
    <property type="project" value="InterPro"/>
</dbReference>
<feature type="transmembrane region" description="Helical" evidence="5">
    <location>
        <begin position="298"/>
        <end position="319"/>
    </location>
</feature>
<comment type="subcellular location">
    <subcellularLocation>
        <location evidence="1">Membrane</location>
        <topology evidence="1">Multi-pass membrane protein</topology>
    </subcellularLocation>
</comment>
<keyword evidence="3 5" id="KW-1133">Transmembrane helix</keyword>
<name>A0A7S3PTY5_9STRA</name>
<organism evidence="6">
    <name type="scientific">Chaetoceros debilis</name>
    <dbReference type="NCBI Taxonomy" id="122233"/>
    <lineage>
        <taxon>Eukaryota</taxon>
        <taxon>Sar</taxon>
        <taxon>Stramenopiles</taxon>
        <taxon>Ochrophyta</taxon>
        <taxon>Bacillariophyta</taxon>
        <taxon>Coscinodiscophyceae</taxon>
        <taxon>Chaetocerotophycidae</taxon>
        <taxon>Chaetocerotales</taxon>
        <taxon>Chaetocerotaceae</taxon>
        <taxon>Chaetoceros</taxon>
    </lineage>
</organism>
<evidence type="ECO:0000313" key="6">
    <source>
        <dbReference type="EMBL" id="CAE0455221.1"/>
    </source>
</evidence>
<keyword evidence="2 5" id="KW-0812">Transmembrane</keyword>
<evidence type="ECO:0000256" key="4">
    <source>
        <dbReference type="ARBA" id="ARBA00023136"/>
    </source>
</evidence>
<dbReference type="EMBL" id="HBIO01000088">
    <property type="protein sequence ID" value="CAE0455221.1"/>
    <property type="molecule type" value="Transcribed_RNA"/>
</dbReference>
<feature type="transmembrane region" description="Helical" evidence="5">
    <location>
        <begin position="71"/>
        <end position="89"/>
    </location>
</feature>
<dbReference type="PANTHER" id="PTHR10231">
    <property type="entry name" value="NUCLEOTIDE-SUGAR TRANSMEMBRANE TRANSPORTER"/>
    <property type="match status" value="1"/>
</dbReference>
<feature type="transmembrane region" description="Helical" evidence="5">
    <location>
        <begin position="43"/>
        <end position="65"/>
    </location>
</feature>
<feature type="transmembrane region" description="Helical" evidence="5">
    <location>
        <begin position="379"/>
        <end position="399"/>
    </location>
</feature>
<accession>A0A7S3PTY5</accession>